<feature type="transmembrane region" description="Helical" evidence="6">
    <location>
        <begin position="329"/>
        <end position="359"/>
    </location>
</feature>
<dbReference type="Proteomes" id="UP000179807">
    <property type="component" value="Unassembled WGS sequence"/>
</dbReference>
<dbReference type="OrthoDB" id="44736at2759"/>
<dbReference type="InterPro" id="IPR007603">
    <property type="entry name" value="Choline_transptr-like"/>
</dbReference>
<feature type="transmembrane region" description="Helical" evidence="6">
    <location>
        <begin position="222"/>
        <end position="242"/>
    </location>
</feature>
<feature type="transmembrane region" description="Helical" evidence="6">
    <location>
        <begin position="142"/>
        <end position="164"/>
    </location>
</feature>
<comment type="function">
    <text evidence="6">Choline transporter.</text>
</comment>
<evidence type="ECO:0000256" key="6">
    <source>
        <dbReference type="RuleBase" id="RU368066"/>
    </source>
</evidence>
<feature type="transmembrane region" description="Helical" evidence="6">
    <location>
        <begin position="297"/>
        <end position="317"/>
    </location>
</feature>
<feature type="transmembrane region" description="Helical" evidence="6">
    <location>
        <begin position="248"/>
        <end position="267"/>
    </location>
</feature>
<feature type="transmembrane region" description="Helical" evidence="6">
    <location>
        <begin position="193"/>
        <end position="215"/>
    </location>
</feature>
<reference evidence="8" key="1">
    <citation type="submission" date="2016-10" db="EMBL/GenBank/DDBJ databases">
        <authorList>
            <person name="Benchimol M."/>
            <person name="Almeida L.G."/>
            <person name="Vasconcelos A.T."/>
            <person name="Perreira-Neves A."/>
            <person name="Rosa I.A."/>
            <person name="Tasca T."/>
            <person name="Bogo M.R."/>
            <person name="de Souza W."/>
        </authorList>
    </citation>
    <scope>NUCLEOTIDE SEQUENCE [LARGE SCALE GENOMIC DNA]</scope>
    <source>
        <strain evidence="8">K</strain>
    </source>
</reference>
<dbReference type="PANTHER" id="PTHR12385">
    <property type="entry name" value="CHOLINE TRANSPORTER-LIKE (SLC FAMILY 44)"/>
    <property type="match status" value="1"/>
</dbReference>
<name>A0A1J4JW71_9EUKA</name>
<comment type="caution">
    <text evidence="8">The sequence shown here is derived from an EMBL/GenBank/DDBJ whole genome shotgun (WGS) entry which is preliminary data.</text>
</comment>
<keyword evidence="5 6" id="KW-0472">Membrane</keyword>
<keyword evidence="9" id="KW-1185">Reference proteome</keyword>
<dbReference type="AlphaFoldDB" id="A0A1J4JW71"/>
<keyword evidence="3 6" id="KW-0812">Transmembrane</keyword>
<evidence type="ECO:0000313" key="9">
    <source>
        <dbReference type="Proteomes" id="UP000179807"/>
    </source>
</evidence>
<evidence type="ECO:0000256" key="4">
    <source>
        <dbReference type="ARBA" id="ARBA00022989"/>
    </source>
</evidence>
<feature type="transmembrane region" description="Helical" evidence="6">
    <location>
        <begin position="414"/>
        <end position="434"/>
    </location>
</feature>
<comment type="similarity">
    <text evidence="2 6">Belongs to the CTL (choline transporter-like) family.</text>
</comment>
<keyword evidence="4 6" id="KW-1133">Transmembrane helix</keyword>
<comment type="subcellular location">
    <subcellularLocation>
        <location evidence="6">Cell membrane</location>
        <topology evidence="6">Multi-pass membrane protein</topology>
    </subcellularLocation>
    <subcellularLocation>
        <location evidence="1">Membrane</location>
        <topology evidence="1">Multi-pass membrane protein</topology>
    </subcellularLocation>
</comment>
<evidence type="ECO:0000256" key="5">
    <source>
        <dbReference type="ARBA" id="ARBA00023136"/>
    </source>
</evidence>
<dbReference type="PANTHER" id="PTHR12385:SF4">
    <property type="entry name" value="PROTEIN PNS1"/>
    <property type="match status" value="1"/>
</dbReference>
<evidence type="ECO:0000313" key="8">
    <source>
        <dbReference type="EMBL" id="OHT02962.1"/>
    </source>
</evidence>
<feature type="transmembrane region" description="Helical" evidence="6">
    <location>
        <begin position="520"/>
        <end position="537"/>
    </location>
</feature>
<evidence type="ECO:0000256" key="2">
    <source>
        <dbReference type="ARBA" id="ARBA00007168"/>
    </source>
</evidence>
<evidence type="ECO:0000256" key="1">
    <source>
        <dbReference type="ARBA" id="ARBA00004141"/>
    </source>
</evidence>
<dbReference type="GO" id="GO:0005886">
    <property type="term" value="C:plasma membrane"/>
    <property type="evidence" value="ECO:0007669"/>
    <property type="project" value="UniProtKB-SubCell"/>
</dbReference>
<dbReference type="GO" id="GO:0022857">
    <property type="term" value="F:transmembrane transporter activity"/>
    <property type="evidence" value="ECO:0007669"/>
    <property type="project" value="UniProtKB-UniRule"/>
</dbReference>
<proteinExistence type="inferred from homology"/>
<dbReference type="EMBL" id="MLAK01000846">
    <property type="protein sequence ID" value="OHT02962.1"/>
    <property type="molecule type" value="Genomic_DNA"/>
</dbReference>
<organism evidence="8 9">
    <name type="scientific">Tritrichomonas foetus</name>
    <dbReference type="NCBI Taxonomy" id="1144522"/>
    <lineage>
        <taxon>Eukaryota</taxon>
        <taxon>Metamonada</taxon>
        <taxon>Parabasalia</taxon>
        <taxon>Tritrichomonadida</taxon>
        <taxon>Tritrichomonadidae</taxon>
        <taxon>Tritrichomonas</taxon>
    </lineage>
</organism>
<feature type="region of interest" description="Disordered" evidence="7">
    <location>
        <begin position="25"/>
        <end position="62"/>
    </location>
</feature>
<dbReference type="GeneID" id="94841679"/>
<dbReference type="VEuPathDB" id="TrichDB:TRFO_29778"/>
<feature type="transmembrane region" description="Helical" evidence="6">
    <location>
        <begin position="491"/>
        <end position="508"/>
    </location>
</feature>
<evidence type="ECO:0000256" key="7">
    <source>
        <dbReference type="SAM" id="MobiDB-lite"/>
    </source>
</evidence>
<accession>A0A1J4JW71</accession>
<evidence type="ECO:0000256" key="3">
    <source>
        <dbReference type="ARBA" id="ARBA00022692"/>
    </source>
</evidence>
<feature type="transmembrane region" description="Helical" evidence="6">
    <location>
        <begin position="379"/>
        <end position="402"/>
    </location>
</feature>
<sequence length="587" mass="67034">MTNNPILNQPLNSDPNYHQHYQAYQAPPYAPPTDPYGTPNYGQNYGPNPYQEAPSYQPYDQTGYTQYQQPYQQQYQQNSSVPPTYNYDYDPYNIQYRSMQIDNWNQIPPDPSPYSQMWANPQAFEPQSFSTNTKVQKKYNDLCWLIFFWINFIATIALIGYLFFRFSEYLDDQKSQVNNYSNNNDDDDENNKLIYKALGIGIAIGVGVNIIHYCYATFAPVIYIKMGMFIGVIVSILCVVVPVIQGYYYALIFPLITTVLTFCMYCCMRRYIKLSAAVMAVTTKIICRYPTVLLLVILQSVLEVVISVFFSLSFFIVEITDFSRYVYIYLILSFFWITITFGYVTYMTGSGLAASWYFLNNTEYFPKHPVWESFKRASTTSFGSASLAGFLLAVIKTLEFIIQSDNSNNDGDNSAIKLIVCLLKCIALCILKILEACFTFINRYALIYCAVFGVPFKEGCRRWAELSCHRFCNVLLSGCCIGNALSYNGLIFTLGSGAIGFGIGCAVFGGEKSQNFEQTLFTLVFAVVFTFAIFAVYSQPIITVSDTILVCFSEAPEKLKTSANELYENLKEYYHENVDEKIRQMNK</sequence>
<protein>
    <recommendedName>
        <fullName evidence="6">Choline transporter-like protein</fullName>
    </recommendedName>
</protein>
<dbReference type="Pfam" id="PF04515">
    <property type="entry name" value="Choline_transpo"/>
    <property type="match status" value="1"/>
</dbReference>
<gene>
    <name evidence="8" type="ORF">TRFO_29778</name>
</gene>
<dbReference type="RefSeq" id="XP_068356098.1">
    <property type="nucleotide sequence ID" value="XM_068506975.1"/>
</dbReference>